<dbReference type="Proteomes" id="UP000808337">
    <property type="component" value="Unassembled WGS sequence"/>
</dbReference>
<evidence type="ECO:0000259" key="3">
    <source>
        <dbReference type="Pfam" id="PF25917"/>
    </source>
</evidence>
<keyword evidence="1" id="KW-0175">Coiled coil</keyword>
<dbReference type="Gene3D" id="2.40.50.100">
    <property type="match status" value="1"/>
</dbReference>
<feature type="domain" description="YknX-like beta-barrel" evidence="4">
    <location>
        <begin position="257"/>
        <end position="349"/>
    </location>
</feature>
<evidence type="ECO:0000259" key="2">
    <source>
        <dbReference type="Pfam" id="PF25876"/>
    </source>
</evidence>
<evidence type="ECO:0000313" key="5">
    <source>
        <dbReference type="EMBL" id="MBK9982385.1"/>
    </source>
</evidence>
<organism evidence="5 6">
    <name type="scientific">Candidatus Opimibacter skivensis</name>
    <dbReference type="NCBI Taxonomy" id="2982028"/>
    <lineage>
        <taxon>Bacteria</taxon>
        <taxon>Pseudomonadati</taxon>
        <taxon>Bacteroidota</taxon>
        <taxon>Saprospiria</taxon>
        <taxon>Saprospirales</taxon>
        <taxon>Saprospiraceae</taxon>
        <taxon>Candidatus Opimibacter</taxon>
    </lineage>
</organism>
<feature type="coiled-coil region" evidence="1">
    <location>
        <begin position="119"/>
        <end position="184"/>
    </location>
</feature>
<comment type="caution">
    <text evidence="5">The sequence shown here is derived from an EMBL/GenBank/DDBJ whole genome shotgun (WGS) entry which is preliminary data.</text>
</comment>
<dbReference type="Pfam" id="PF25990">
    <property type="entry name" value="Beta-barrel_YknX"/>
    <property type="match status" value="1"/>
</dbReference>
<dbReference type="GO" id="GO:0015562">
    <property type="term" value="F:efflux transmembrane transporter activity"/>
    <property type="evidence" value="ECO:0007669"/>
    <property type="project" value="TreeGrafter"/>
</dbReference>
<evidence type="ECO:0000259" key="4">
    <source>
        <dbReference type="Pfam" id="PF25990"/>
    </source>
</evidence>
<dbReference type="GO" id="GO:1990281">
    <property type="term" value="C:efflux pump complex"/>
    <property type="evidence" value="ECO:0007669"/>
    <property type="project" value="TreeGrafter"/>
</dbReference>
<dbReference type="PANTHER" id="PTHR30469:SF33">
    <property type="entry name" value="SLR1207 PROTEIN"/>
    <property type="match status" value="1"/>
</dbReference>
<sequence>MTNTKKKSSKWIIWTLAGLLVLLIAGAAIKARKKPKGESVESEKIILRDIREIVSASGKIFPEKEVKISSDVSGEIVELYVKEGDSIKAGQVLARIDPEAYASAVESAGANVNVSKSELSRSKSAIDNAKAQVEQMKSQVETAKRTNDRNKKLRADGVISAQDMENSQAALDQMEANLRAADATYQSAVNGAKSAEYSVASSQANYKEISTNLHRTTILAPTSGIVSKLNVEKGERVVGTIQMTGTEMMRIANFNSMEVQVEVSENDILRVSVGDTADIEVDAYLDKKFKGVVTEMASSASNTGTGMEAQLTSDQVTNFIVKIRILQNSYANLDDKKMPFRPGMSASVDINTNTERDVIAIPIQAVTTREKDGAKKDSSEVKKSLANDEIDEVVFVYDADTARMVKVKTGIQDNEYIQVFDGLKVGDEVITGPYSTVSKKLKNGLIVERKKKTDKDKKDTKDAKTSDN</sequence>
<feature type="domain" description="Multidrug resistance protein MdtA-like barrel-sandwich hybrid" evidence="3">
    <location>
        <begin position="65"/>
        <end position="237"/>
    </location>
</feature>
<dbReference type="Gene3D" id="2.40.30.170">
    <property type="match status" value="1"/>
</dbReference>
<evidence type="ECO:0000313" key="6">
    <source>
        <dbReference type="Proteomes" id="UP000808337"/>
    </source>
</evidence>
<dbReference type="AlphaFoldDB" id="A0A9D7SVC5"/>
<dbReference type="InterPro" id="IPR058624">
    <property type="entry name" value="MdtA-like_HH"/>
</dbReference>
<accession>A0A9D7SVC5</accession>
<gene>
    <name evidence="5" type="ORF">IPP15_08165</name>
</gene>
<dbReference type="PANTHER" id="PTHR30469">
    <property type="entry name" value="MULTIDRUG RESISTANCE PROTEIN MDTA"/>
    <property type="match status" value="1"/>
</dbReference>
<dbReference type="InterPro" id="IPR058625">
    <property type="entry name" value="MdtA-like_BSH"/>
</dbReference>
<protein>
    <submittedName>
        <fullName evidence="5">Efflux RND transporter periplasmic adaptor subunit</fullName>
    </submittedName>
</protein>
<dbReference type="SUPFAM" id="SSF111369">
    <property type="entry name" value="HlyD-like secretion proteins"/>
    <property type="match status" value="3"/>
</dbReference>
<evidence type="ECO:0000256" key="1">
    <source>
        <dbReference type="SAM" id="Coils"/>
    </source>
</evidence>
<dbReference type="InterPro" id="IPR058636">
    <property type="entry name" value="Beta-barrel_YknX"/>
</dbReference>
<dbReference type="Pfam" id="PF25917">
    <property type="entry name" value="BSH_RND"/>
    <property type="match status" value="1"/>
</dbReference>
<name>A0A9D7SVC5_9BACT</name>
<dbReference type="Gene3D" id="1.10.287.470">
    <property type="entry name" value="Helix hairpin bin"/>
    <property type="match status" value="1"/>
</dbReference>
<reference evidence="5 6" key="1">
    <citation type="submission" date="2020-10" db="EMBL/GenBank/DDBJ databases">
        <title>Connecting structure to function with the recovery of over 1000 high-quality activated sludge metagenome-assembled genomes encoding full-length rRNA genes using long-read sequencing.</title>
        <authorList>
            <person name="Singleton C.M."/>
            <person name="Petriglieri F."/>
            <person name="Kristensen J.M."/>
            <person name="Kirkegaard R.H."/>
            <person name="Michaelsen T.Y."/>
            <person name="Andersen M.H."/>
            <person name="Karst S.M."/>
            <person name="Dueholm M.S."/>
            <person name="Nielsen P.H."/>
            <person name="Albertsen M."/>
        </authorList>
    </citation>
    <scope>NUCLEOTIDE SEQUENCE [LARGE SCALE GENOMIC DNA]</scope>
    <source>
        <strain evidence="5">Ribe_18-Q3-R11-54_MAXAC.273</strain>
    </source>
</reference>
<feature type="domain" description="Multidrug resistance protein MdtA-like alpha-helical hairpin" evidence="2">
    <location>
        <begin position="127"/>
        <end position="188"/>
    </location>
</feature>
<proteinExistence type="predicted"/>
<dbReference type="Pfam" id="PF25876">
    <property type="entry name" value="HH_MFP_RND"/>
    <property type="match status" value="1"/>
</dbReference>
<dbReference type="Gene3D" id="2.40.420.20">
    <property type="match status" value="1"/>
</dbReference>
<dbReference type="EMBL" id="JADKGY010000006">
    <property type="protein sequence ID" value="MBK9982385.1"/>
    <property type="molecule type" value="Genomic_DNA"/>
</dbReference>